<keyword evidence="9" id="KW-0347">Helicase</keyword>
<organism evidence="9 10">
    <name type="scientific">Acidovorax lacteus</name>
    <dbReference type="NCBI Taxonomy" id="1924988"/>
    <lineage>
        <taxon>Bacteria</taxon>
        <taxon>Pseudomonadati</taxon>
        <taxon>Pseudomonadota</taxon>
        <taxon>Betaproteobacteria</taxon>
        <taxon>Burkholderiales</taxon>
        <taxon>Comamonadaceae</taxon>
        <taxon>Acidovorax</taxon>
    </lineage>
</organism>
<evidence type="ECO:0000256" key="2">
    <source>
        <dbReference type="ARBA" id="ARBA00022741"/>
    </source>
</evidence>
<dbReference type="PANTHER" id="PTHR11472">
    <property type="entry name" value="DNA REPAIR DEAD HELICASE RAD3/XP-D SUBFAMILY MEMBER"/>
    <property type="match status" value="1"/>
</dbReference>
<dbReference type="EMBL" id="BAABEX010000007">
    <property type="protein sequence ID" value="GAA4421769.1"/>
    <property type="molecule type" value="Genomic_DNA"/>
</dbReference>
<protein>
    <recommendedName>
        <fullName evidence="6">DNA 5'-3' helicase</fullName>
        <ecNumber evidence="6">5.6.2.3</ecNumber>
    </recommendedName>
</protein>
<keyword evidence="10" id="KW-1185">Reference proteome</keyword>
<evidence type="ECO:0000259" key="8">
    <source>
        <dbReference type="PROSITE" id="PS51193"/>
    </source>
</evidence>
<evidence type="ECO:0000313" key="9">
    <source>
        <dbReference type="EMBL" id="GAA4421769.1"/>
    </source>
</evidence>
<evidence type="ECO:0000313" key="10">
    <source>
        <dbReference type="Proteomes" id="UP001501788"/>
    </source>
</evidence>
<sequence>MQEFVTATHSMAPEATPSLADAVSAAFAPHGRLAAAEPAYRPRAGQQTMAQAVAATIADAGCLVVEAGTGIGKTYAYLVPALLSGQRVLISTATKALQDQLRGRDIPHLAQVLGLPLRLAMLKGRNSYLCLHRLQQALESGDALPPAYRAPLAQVHRWSLHTRSGDLAELPALDERSPLIPWITSDRDNCLGMACGHWQRCHVNVARREALEADVVVTNHHLFFADLAVRHSGMAELLPTVQVLVFDEAHRLNDTGVQFLGQQVSTGQWLSLARDARLAVHAHARGLAQVEIAARELEHAAQALRQLCGAGPTAQLRWAWQGDAPDEVAPHAWAECLTAGAAACGQVHGALQAVVGMHPELARVAERASQLHQRVEQMRLPPAPGQVRWVGVESGVRLVESPLDVAQALSAQVWGVAPALPGAGDSAPAGMGEPAANVLERSARHRQAWVFTSATLGDEPGLRWFTERCGLEGAHILQVPSPFNYAQQGAWYVPDALPLPADPGHSAALAHWVAPVAEALGGRTLVLTTTTRALHAVAAALRQRWRGSSPLQVLVQGEASKRELLARFRRSGGGLVLVATASFWEGVDVPGDALQCVVIDKLPFPPPGDPLVEARVRQIEARGGRAFSDHALPEAAVALKQGAGRLIRHEDDRGLLVIGDRRLLTQSYGPRLLAALPPMRALQSEAAFQEALAAITRTSTTDRSGP</sequence>
<dbReference type="InterPro" id="IPR011545">
    <property type="entry name" value="DEAD/DEAH_box_helicase_dom"/>
</dbReference>
<gene>
    <name evidence="9" type="ORF">GCM10023090_11570</name>
</gene>
<dbReference type="PROSITE" id="PS51193">
    <property type="entry name" value="HELICASE_ATP_BIND_2"/>
    <property type="match status" value="1"/>
</dbReference>
<comment type="similarity">
    <text evidence="5">Belongs to the helicase family. DinG subfamily.</text>
</comment>
<comment type="cofactor">
    <cofactor evidence="1">
        <name>[4Fe-4S] cluster</name>
        <dbReference type="ChEBI" id="CHEBI:49883"/>
    </cofactor>
</comment>
<dbReference type="GO" id="GO:0004386">
    <property type="term" value="F:helicase activity"/>
    <property type="evidence" value="ECO:0007669"/>
    <property type="project" value="UniProtKB-KW"/>
</dbReference>
<dbReference type="PANTHER" id="PTHR11472:SF34">
    <property type="entry name" value="REGULATOR OF TELOMERE ELONGATION HELICASE 1"/>
    <property type="match status" value="1"/>
</dbReference>
<dbReference type="InterPro" id="IPR014001">
    <property type="entry name" value="Helicase_ATP-bd"/>
</dbReference>
<dbReference type="InterPro" id="IPR014013">
    <property type="entry name" value="Helic_SF1/SF2_ATP-bd_DinG/Rad3"/>
</dbReference>
<feature type="domain" description="Helicase ATP-binding" evidence="8">
    <location>
        <begin position="32"/>
        <end position="308"/>
    </location>
</feature>
<dbReference type="InterPro" id="IPR006555">
    <property type="entry name" value="ATP-dep_Helicase_C"/>
</dbReference>
<proteinExistence type="inferred from homology"/>
<comment type="catalytic activity">
    <reaction evidence="7">
        <text>ATP + H2O = ADP + phosphate + H(+)</text>
        <dbReference type="Rhea" id="RHEA:13065"/>
        <dbReference type="ChEBI" id="CHEBI:15377"/>
        <dbReference type="ChEBI" id="CHEBI:15378"/>
        <dbReference type="ChEBI" id="CHEBI:30616"/>
        <dbReference type="ChEBI" id="CHEBI:43474"/>
        <dbReference type="ChEBI" id="CHEBI:456216"/>
        <dbReference type="EC" id="5.6.2.3"/>
    </reaction>
</comment>
<dbReference type="InterPro" id="IPR027417">
    <property type="entry name" value="P-loop_NTPase"/>
</dbReference>
<comment type="caution">
    <text evidence="9">The sequence shown here is derived from an EMBL/GenBank/DDBJ whole genome shotgun (WGS) entry which is preliminary data.</text>
</comment>
<evidence type="ECO:0000256" key="4">
    <source>
        <dbReference type="ARBA" id="ARBA00022840"/>
    </source>
</evidence>
<dbReference type="Gene3D" id="3.40.50.300">
    <property type="entry name" value="P-loop containing nucleotide triphosphate hydrolases"/>
    <property type="match status" value="2"/>
</dbReference>
<accession>A0ABP8L3E5</accession>
<evidence type="ECO:0000256" key="1">
    <source>
        <dbReference type="ARBA" id="ARBA00001966"/>
    </source>
</evidence>
<dbReference type="Pfam" id="PF00270">
    <property type="entry name" value="DEAD"/>
    <property type="match status" value="1"/>
</dbReference>
<keyword evidence="4" id="KW-0067">ATP-binding</keyword>
<keyword evidence="2" id="KW-0547">Nucleotide-binding</keyword>
<dbReference type="Proteomes" id="UP001501788">
    <property type="component" value="Unassembled WGS sequence"/>
</dbReference>
<keyword evidence="3" id="KW-0378">Hydrolase</keyword>
<reference evidence="10" key="1">
    <citation type="journal article" date="2019" name="Int. J. Syst. Evol. Microbiol.">
        <title>The Global Catalogue of Microorganisms (GCM) 10K type strain sequencing project: providing services to taxonomists for standard genome sequencing and annotation.</title>
        <authorList>
            <consortium name="The Broad Institute Genomics Platform"/>
            <consortium name="The Broad Institute Genome Sequencing Center for Infectious Disease"/>
            <person name="Wu L."/>
            <person name="Ma J."/>
        </authorList>
    </citation>
    <scope>NUCLEOTIDE SEQUENCE [LARGE SCALE GENOMIC DNA]</scope>
    <source>
        <strain evidence="10">JCM 31890</strain>
    </source>
</reference>
<evidence type="ECO:0000256" key="3">
    <source>
        <dbReference type="ARBA" id="ARBA00022801"/>
    </source>
</evidence>
<dbReference type="SUPFAM" id="SSF52540">
    <property type="entry name" value="P-loop containing nucleoside triphosphate hydrolases"/>
    <property type="match status" value="2"/>
</dbReference>
<dbReference type="InterPro" id="IPR045028">
    <property type="entry name" value="DinG/Rad3-like"/>
</dbReference>
<evidence type="ECO:0000256" key="6">
    <source>
        <dbReference type="ARBA" id="ARBA00044969"/>
    </source>
</evidence>
<evidence type="ECO:0000256" key="5">
    <source>
        <dbReference type="ARBA" id="ARBA00038058"/>
    </source>
</evidence>
<dbReference type="Pfam" id="PF13307">
    <property type="entry name" value="Helicase_C_2"/>
    <property type="match status" value="1"/>
</dbReference>
<name>A0ABP8L3E5_9BURK</name>
<dbReference type="EC" id="5.6.2.3" evidence="6"/>
<evidence type="ECO:0000256" key="7">
    <source>
        <dbReference type="ARBA" id="ARBA00048954"/>
    </source>
</evidence>
<dbReference type="SMART" id="SM00491">
    <property type="entry name" value="HELICc2"/>
    <property type="match status" value="1"/>
</dbReference>
<dbReference type="SMART" id="SM00487">
    <property type="entry name" value="DEXDc"/>
    <property type="match status" value="1"/>
</dbReference>